<reference evidence="1 2" key="1">
    <citation type="submission" date="2014-04" db="EMBL/GenBank/DDBJ databases">
        <title>Evolutionary Origins and Diversification of the Mycorrhizal Mutualists.</title>
        <authorList>
            <consortium name="DOE Joint Genome Institute"/>
            <consortium name="Mycorrhizal Genomics Consortium"/>
            <person name="Kohler A."/>
            <person name="Kuo A."/>
            <person name="Nagy L.G."/>
            <person name="Floudas D."/>
            <person name="Copeland A."/>
            <person name="Barry K.W."/>
            <person name="Cichocki N."/>
            <person name="Veneault-Fourrey C."/>
            <person name="LaButti K."/>
            <person name="Lindquist E.A."/>
            <person name="Lipzen A."/>
            <person name="Lundell T."/>
            <person name="Morin E."/>
            <person name="Murat C."/>
            <person name="Riley R."/>
            <person name="Ohm R."/>
            <person name="Sun H."/>
            <person name="Tunlid A."/>
            <person name="Henrissat B."/>
            <person name="Grigoriev I.V."/>
            <person name="Hibbett D.S."/>
            <person name="Martin F."/>
        </authorList>
    </citation>
    <scope>NUCLEOTIDE SEQUENCE [LARGE SCALE GENOMIC DNA]</scope>
    <source>
        <strain evidence="1 2">Koide BX008</strain>
    </source>
</reference>
<dbReference type="InParanoid" id="A0A0C2WG15"/>
<accession>A0A0C2WG15</accession>
<dbReference type="AlphaFoldDB" id="A0A0C2WG15"/>
<dbReference type="Proteomes" id="UP000054549">
    <property type="component" value="Unassembled WGS sequence"/>
</dbReference>
<proteinExistence type="predicted"/>
<name>A0A0C2WG15_AMAMK</name>
<gene>
    <name evidence="1" type="ORF">M378DRAFT_919481</name>
</gene>
<sequence>MVEGHVPRTILLDEVHFVETKIRYQFGEALEMPWSCPFYLDPLPNAASHLQLPFASIQSSIQMYKGRQIGQ</sequence>
<protein>
    <submittedName>
        <fullName evidence="1">Uncharacterized protein</fullName>
    </submittedName>
</protein>
<organism evidence="1 2">
    <name type="scientific">Amanita muscaria (strain Koide BX008)</name>
    <dbReference type="NCBI Taxonomy" id="946122"/>
    <lineage>
        <taxon>Eukaryota</taxon>
        <taxon>Fungi</taxon>
        <taxon>Dikarya</taxon>
        <taxon>Basidiomycota</taxon>
        <taxon>Agaricomycotina</taxon>
        <taxon>Agaricomycetes</taxon>
        <taxon>Agaricomycetidae</taxon>
        <taxon>Agaricales</taxon>
        <taxon>Pluteineae</taxon>
        <taxon>Amanitaceae</taxon>
        <taxon>Amanita</taxon>
    </lineage>
</organism>
<evidence type="ECO:0000313" key="1">
    <source>
        <dbReference type="EMBL" id="KIL60392.1"/>
    </source>
</evidence>
<dbReference type="HOGENOM" id="CLU_2739525_0_0_1"/>
<keyword evidence="2" id="KW-1185">Reference proteome</keyword>
<evidence type="ECO:0000313" key="2">
    <source>
        <dbReference type="Proteomes" id="UP000054549"/>
    </source>
</evidence>
<dbReference type="EMBL" id="KN818299">
    <property type="protein sequence ID" value="KIL60392.1"/>
    <property type="molecule type" value="Genomic_DNA"/>
</dbReference>